<dbReference type="Proteomes" id="UP001159363">
    <property type="component" value="Chromosome 1"/>
</dbReference>
<comment type="caution">
    <text evidence="2">The sequence shown here is derived from an EMBL/GenBank/DDBJ whole genome shotgun (WGS) entry which is preliminary data.</text>
</comment>
<accession>A0ABQ9INX4</accession>
<protein>
    <submittedName>
        <fullName evidence="2">Uncharacterized protein</fullName>
    </submittedName>
</protein>
<sequence length="979" mass="106552">MKGLGKREIPEKTRQQAGTISSYENSGDDPVGNRTWFTSVGGEQANRSATAAFPDLIRLEIASQKQSSDIHKTPYDLVKWCRERKINIKASERVNVDRPSAQSPDILDVVVPSRNLDDIYVNMAAECGRDDYFFLASPQILLRQREHLFSSVCPPACLLVAKTVGESDASQGKPSGLSGAMAEIVPMDTPRKKKGLVRGIENQRQSGKGLEKTIRQSRRINIIPFIGLGLEKVGVVWNECGTVLITRAALHGLGGGIPEPSHLPDRGLPYSNTGKSISSVKATRGKLRARGIVPCMRPRYKIDFKRVYTEVTFTIGSEFIRHSLKDSAPIADLKGNKKRIPYCQMWGNDGATANEQTSEGHVSHSALGSTFFLTVELLVPRPLQSSAQPPRTTGHKCVSVGVGTRLALCPGLYLLPDSRVPSATAATELCPGHVSHSALGSTFLLTVELLVLRPLQSSAQPPRTTGHKCVSGHVSRSALGSTFLLTVALLVPRPLQSSAQPPRTTGHKCVSVGVGTRLALCPGLYLLPDSRVPSATAATELCPGHVSHSALGSTFFLTVEFLVLWPLQSSAQPPRTTGHKCVSGHVSRSALGSTFLLTVELLVLRPLQSSAQQPRTTGHKCVSGHVSRSALGSTFFLTVEFLVLRPLQSSAQSPLTTGHKCVSVGVGTRLALCPGLYLLPDSRVPSATAATELCPAAAHHGSQVRGPLVRFSGRGWNYVQTVNTRQKADTDERNTRISPNALDADALRRNLLHPDWLPLIATYSTIAEPALDVKFRARWNMHTGLKSSHLTVNSLQLEMCCGLPSPDIAATSWPRKNTNLTTVRARDPLTSWHCPKLPRYSDRVDVTSLDAGFRTRPCPQELPDVDTTLIDRRYSSDDAQKSSEKMRKISHGLVREILRILHSAVQGKTRASLCDAMQDTHAWFFCGLQGKRGRGSDLPPPPVTQPGAVVPACRRLSVTWDENQRHIRKLTFTGLWKPT</sequence>
<evidence type="ECO:0000256" key="1">
    <source>
        <dbReference type="SAM" id="MobiDB-lite"/>
    </source>
</evidence>
<organism evidence="2 3">
    <name type="scientific">Dryococelus australis</name>
    <dbReference type="NCBI Taxonomy" id="614101"/>
    <lineage>
        <taxon>Eukaryota</taxon>
        <taxon>Metazoa</taxon>
        <taxon>Ecdysozoa</taxon>
        <taxon>Arthropoda</taxon>
        <taxon>Hexapoda</taxon>
        <taxon>Insecta</taxon>
        <taxon>Pterygota</taxon>
        <taxon>Neoptera</taxon>
        <taxon>Polyneoptera</taxon>
        <taxon>Phasmatodea</taxon>
        <taxon>Verophasmatodea</taxon>
        <taxon>Anareolatae</taxon>
        <taxon>Phasmatidae</taxon>
        <taxon>Eurycanthinae</taxon>
        <taxon>Dryococelus</taxon>
    </lineage>
</organism>
<evidence type="ECO:0000313" key="2">
    <source>
        <dbReference type="EMBL" id="KAJ8898346.1"/>
    </source>
</evidence>
<evidence type="ECO:0000313" key="3">
    <source>
        <dbReference type="Proteomes" id="UP001159363"/>
    </source>
</evidence>
<proteinExistence type="predicted"/>
<dbReference type="EMBL" id="JARBHB010000001">
    <property type="protein sequence ID" value="KAJ8898346.1"/>
    <property type="molecule type" value="Genomic_DNA"/>
</dbReference>
<gene>
    <name evidence="2" type="ORF">PR048_003706</name>
</gene>
<keyword evidence="3" id="KW-1185">Reference proteome</keyword>
<feature type="compositionally biased region" description="Basic and acidic residues" evidence="1">
    <location>
        <begin position="1"/>
        <end position="14"/>
    </location>
</feature>
<feature type="region of interest" description="Disordered" evidence="1">
    <location>
        <begin position="1"/>
        <end position="38"/>
    </location>
</feature>
<name>A0ABQ9INX4_9NEOP</name>
<reference evidence="2 3" key="1">
    <citation type="submission" date="2023-02" db="EMBL/GenBank/DDBJ databases">
        <title>LHISI_Scaffold_Assembly.</title>
        <authorList>
            <person name="Stuart O.P."/>
            <person name="Cleave R."/>
            <person name="Magrath M.J.L."/>
            <person name="Mikheyev A.S."/>
        </authorList>
    </citation>
    <scope>NUCLEOTIDE SEQUENCE [LARGE SCALE GENOMIC DNA]</scope>
    <source>
        <strain evidence="2">Daus_M_001</strain>
        <tissue evidence="2">Leg muscle</tissue>
    </source>
</reference>
<feature type="compositionally biased region" description="Polar residues" evidence="1">
    <location>
        <begin position="15"/>
        <end position="25"/>
    </location>
</feature>